<dbReference type="GO" id="GO:0006979">
    <property type="term" value="P:response to oxidative stress"/>
    <property type="evidence" value="ECO:0007669"/>
    <property type="project" value="InterPro"/>
</dbReference>
<dbReference type="PANTHER" id="PTHR11475:SF43">
    <property type="entry name" value="PEROXIDASE"/>
    <property type="match status" value="1"/>
</dbReference>
<dbReference type="GO" id="GO:0046872">
    <property type="term" value="F:metal ion binding"/>
    <property type="evidence" value="ECO:0007669"/>
    <property type="project" value="UniProtKB-KW"/>
</dbReference>
<dbReference type="SUPFAM" id="SSF48113">
    <property type="entry name" value="Heme-dependent peroxidases"/>
    <property type="match status" value="2"/>
</dbReference>
<dbReference type="PANTHER" id="PTHR11475">
    <property type="entry name" value="OXIDASE/PEROXIDASE"/>
    <property type="match status" value="1"/>
</dbReference>
<dbReference type="Gene3D" id="1.10.640.10">
    <property type="entry name" value="Haem peroxidase domain superfamily, animal type"/>
    <property type="match status" value="5"/>
</dbReference>
<keyword evidence="2" id="KW-0408">Iron</keyword>
<organism evidence="3 4">
    <name type="scientific">Ancylostoma ceylanicum</name>
    <dbReference type="NCBI Taxonomy" id="53326"/>
    <lineage>
        <taxon>Eukaryota</taxon>
        <taxon>Metazoa</taxon>
        <taxon>Ecdysozoa</taxon>
        <taxon>Nematoda</taxon>
        <taxon>Chromadorea</taxon>
        <taxon>Rhabditida</taxon>
        <taxon>Rhabditina</taxon>
        <taxon>Rhabditomorpha</taxon>
        <taxon>Strongyloidea</taxon>
        <taxon>Ancylostomatidae</taxon>
        <taxon>Ancylostomatinae</taxon>
        <taxon>Ancylostoma</taxon>
    </lineage>
</organism>
<keyword evidence="4" id="KW-1185">Reference proteome</keyword>
<dbReference type="Pfam" id="PF03098">
    <property type="entry name" value="An_peroxidase"/>
    <property type="match status" value="5"/>
</dbReference>
<proteinExistence type="predicted"/>
<dbReference type="AlphaFoldDB" id="A0A0D6M6H3"/>
<keyword evidence="2" id="KW-0349">Heme</keyword>
<dbReference type="PROSITE" id="PS50292">
    <property type="entry name" value="PEROXIDASE_3"/>
    <property type="match status" value="2"/>
</dbReference>
<dbReference type="InterPro" id="IPR010255">
    <property type="entry name" value="Haem_peroxidase_sf"/>
</dbReference>
<name>A0A0D6M6H3_9BILA</name>
<feature type="binding site" description="axial binding residue" evidence="2">
    <location>
        <position position="195"/>
    </location>
    <ligand>
        <name>heme b</name>
        <dbReference type="ChEBI" id="CHEBI:60344"/>
    </ligand>
    <ligandPart>
        <name>Fe</name>
        <dbReference type="ChEBI" id="CHEBI:18248"/>
    </ligandPart>
</feature>
<dbReference type="InterPro" id="IPR019791">
    <property type="entry name" value="Haem_peroxidase_animal"/>
</dbReference>
<dbReference type="EMBL" id="KE124789">
    <property type="protein sequence ID" value="EPB79754.1"/>
    <property type="molecule type" value="Genomic_DNA"/>
</dbReference>
<keyword evidence="2" id="KW-0479">Metal-binding</keyword>
<dbReference type="GO" id="GO:0004601">
    <property type="term" value="F:peroxidase activity"/>
    <property type="evidence" value="ECO:0007669"/>
    <property type="project" value="UniProtKB-KW"/>
</dbReference>
<keyword evidence="1 3" id="KW-0575">Peroxidase</keyword>
<dbReference type="InterPro" id="IPR037120">
    <property type="entry name" value="Haem_peroxidase_sf_animal"/>
</dbReference>
<keyword evidence="1 3" id="KW-0560">Oxidoreductase</keyword>
<dbReference type="GO" id="GO:0020037">
    <property type="term" value="F:heme binding"/>
    <property type="evidence" value="ECO:0007669"/>
    <property type="project" value="InterPro"/>
</dbReference>
<gene>
    <name evidence="3" type="ORF">ANCCEY_01128</name>
</gene>
<dbReference type="Proteomes" id="UP000054495">
    <property type="component" value="Unassembled WGS sequence"/>
</dbReference>
<protein>
    <submittedName>
        <fullName evidence="3">Animal hem peroxidase</fullName>
    </submittedName>
</protein>
<evidence type="ECO:0000256" key="2">
    <source>
        <dbReference type="PIRSR" id="PIRSR619791-2"/>
    </source>
</evidence>
<evidence type="ECO:0000313" key="3">
    <source>
        <dbReference type="EMBL" id="EPB79754.1"/>
    </source>
</evidence>
<reference evidence="3 4" key="1">
    <citation type="submission" date="2013-05" db="EMBL/GenBank/DDBJ databases">
        <title>Draft genome of the parasitic nematode Anyclostoma ceylanicum.</title>
        <authorList>
            <person name="Mitreva M."/>
        </authorList>
    </citation>
    <scope>NUCLEOTIDE SEQUENCE [LARGE SCALE GENOMIC DNA]</scope>
</reference>
<evidence type="ECO:0000256" key="1">
    <source>
        <dbReference type="ARBA" id="ARBA00022559"/>
    </source>
</evidence>
<accession>A0A0D6M6H3</accession>
<evidence type="ECO:0000313" key="4">
    <source>
        <dbReference type="Proteomes" id="UP000054495"/>
    </source>
</evidence>
<sequence>MDKVIRNVWNEAHMHTSHGALPSSAAPSHDDVILKAVREVGRFFNNSDIGGAHGVLTEQTPMTKELLRRSFAAQVAEFVAYKIHGCNHVLKPHRGAVLDAFQRLLPPDYGDCERLLILSLLAPAFLRLDISSFRHLGPVYSQKLNPTWDDEQLFQEARRIVIAQIQFVTLSEYLPLLLGEETMVASEFHFDFLTHSIIFALGRKICDISWTLGKLRPFGRCQYLLSGAVVRPQLKEFGGGVFNDVPQHGAESAALLIHRSRDHGIPGYVKFREYCTGEKITSFADLKDIVVEPHHLIPILSDLYRSVENVDLLVLALAEKPLRGSLVGPTLGCILASQYRKVIRGDNYWFSNINTVSSFSIAQLKAITSGTKMADIICGSADTADAAVQPNPFLLADEFDNFPISCKSEALSGMSFEEWKQLPTELPRVTPHVAKLLRDAERIVEEKNRQHTKSTDRTDEEDKFPMFPHSLFVHSPTKARDKTTELSEASGIILEATKLLAAERRSHIPSYDKSNKVAVSQFDLDCIQSMMHTTLTGYTLAGATTSVVPRKETLSNLFCIFYLLSTMMYSHMIMQFGQFLGHDITHAPLSTGPNGEALNCSSCDSFRTVSENCLPIPVPEDDPFFSPTVDGEPRCISFIRSVNGQRQLGPRSPMNKEARRIVGATIAHITFNEFLPKLLGNKVVDKYDLRPKSNAYFKGYDEDCDAGLSHSFSAAAYRVGHSMSRRFFSRPDPHFHNSTPPLDLAMNFEYADAVYDEENGVDCRKLCGLSTPVSFVDLSGDMPPSAVEALSSVYESVEDIDLFSGVVSEIPLKGAMVGPTAACIIAEQFSRLKRCDRFYYENDGPQQFTQDQLDEIRQVTLSSVICSNHGSWIRKVQPDAFAIPDDITNAPTDCDNYHMLDLTKWVDQC</sequence>